<dbReference type="RefSeq" id="WP_076545918.1">
    <property type="nucleotide sequence ID" value="NZ_FTNC01000027.1"/>
</dbReference>
<feature type="transmembrane region" description="Helical" evidence="9">
    <location>
        <begin position="222"/>
        <end position="242"/>
    </location>
</feature>
<feature type="domain" description="PTS EIIC type-3" evidence="10">
    <location>
        <begin position="9"/>
        <end position="411"/>
    </location>
</feature>
<organism evidence="11 12">
    <name type="scientific">Halanaerobium kushneri</name>
    <dbReference type="NCBI Taxonomy" id="56779"/>
    <lineage>
        <taxon>Bacteria</taxon>
        <taxon>Bacillati</taxon>
        <taxon>Bacillota</taxon>
        <taxon>Clostridia</taxon>
        <taxon>Halanaerobiales</taxon>
        <taxon>Halanaerobiaceae</taxon>
        <taxon>Halanaerobium</taxon>
    </lineage>
</organism>
<dbReference type="AlphaFoldDB" id="A0A1N7B1B6"/>
<dbReference type="PIRSF" id="PIRSF006351">
    <property type="entry name" value="PTS_EIIC-Cellobiose"/>
    <property type="match status" value="1"/>
</dbReference>
<keyword evidence="4 8" id="KW-0762">Sugar transport</keyword>
<gene>
    <name evidence="11" type="ORF">SAMN05421834_12722</name>
</gene>
<dbReference type="STRING" id="56779.SAMN05421834_12722"/>
<evidence type="ECO:0000256" key="2">
    <source>
        <dbReference type="ARBA" id="ARBA00022448"/>
    </source>
</evidence>
<keyword evidence="12" id="KW-1185">Reference proteome</keyword>
<dbReference type="Pfam" id="PF02378">
    <property type="entry name" value="PTS_EIIC"/>
    <property type="match status" value="1"/>
</dbReference>
<evidence type="ECO:0000313" key="12">
    <source>
        <dbReference type="Proteomes" id="UP000185669"/>
    </source>
</evidence>
<feature type="transmembrane region" description="Helical" evidence="9">
    <location>
        <begin position="104"/>
        <end position="124"/>
    </location>
</feature>
<sequence>MLSKFIKVMENRFVPFASKLGSQRHLLAIRDGFISIMPLAIIGSLAILINNFPINYYQQYMVGVFGAEWTTFSNYIYSGTFSIMSLLIVFSISYNLAESYNNDPLLAALISFSSFIITIIQSGPQGFTIPFKWLDASGLLVAVIVSLLATEIYVKMMDLIEIRKNTNQGTMTPILNRYFSALIPTILIFIIFSLMRIIFAFLGIENIFQEIYRLIQLPLLGLANNLFTALVIVFIGHFFWFLGLHGTNILEPVIQTLYLPALQENIQAVSNNLAVPNIFTKPFFDSFVYMGGSGTTISLLIVIYLFSNSKRKKDLMKLSSTQSVFNINEPILYGLPIVMSPIYLIPFILTPLVLTLSSYFAILTGLVPKTIAMVPWGTPPIISGFLITGSISGSLLQIFNIFIGILIYFPFVKIAERIKD</sequence>
<dbReference type="GO" id="GO:0005886">
    <property type="term" value="C:plasma membrane"/>
    <property type="evidence" value="ECO:0007669"/>
    <property type="project" value="UniProtKB-SubCell"/>
</dbReference>
<dbReference type="InterPro" id="IPR004796">
    <property type="entry name" value="PTS_IIC_cello"/>
</dbReference>
<evidence type="ECO:0000256" key="8">
    <source>
        <dbReference type="PIRNR" id="PIRNR006351"/>
    </source>
</evidence>
<evidence type="ECO:0000256" key="7">
    <source>
        <dbReference type="ARBA" id="ARBA00023136"/>
    </source>
</evidence>
<dbReference type="InterPro" id="IPR004501">
    <property type="entry name" value="PTS_EIIC_3"/>
</dbReference>
<accession>A0A1N7B1B6</accession>
<evidence type="ECO:0000256" key="6">
    <source>
        <dbReference type="ARBA" id="ARBA00022989"/>
    </source>
</evidence>
<keyword evidence="5 9" id="KW-0812">Transmembrane</keyword>
<dbReference type="GO" id="GO:0008982">
    <property type="term" value="F:protein-N(PI)-phosphohistidine-sugar phosphotransferase activity"/>
    <property type="evidence" value="ECO:0007669"/>
    <property type="project" value="UniProtKB-UniRule"/>
</dbReference>
<keyword evidence="3 8" id="KW-1003">Cell membrane</keyword>
<dbReference type="PANTHER" id="PTHR33989:SF4">
    <property type="entry name" value="PTS SYSTEM N,N'-DIACETYLCHITOBIOSE-SPECIFIC EIIC COMPONENT"/>
    <property type="match status" value="1"/>
</dbReference>
<evidence type="ECO:0000256" key="9">
    <source>
        <dbReference type="SAM" id="Phobius"/>
    </source>
</evidence>
<reference evidence="12" key="1">
    <citation type="submission" date="2017-01" db="EMBL/GenBank/DDBJ databases">
        <authorList>
            <person name="Varghese N."/>
            <person name="Submissions S."/>
        </authorList>
    </citation>
    <scope>NUCLEOTIDE SEQUENCE [LARGE SCALE GENOMIC DNA]</scope>
    <source>
        <strain evidence="12">ATCC 700103</strain>
    </source>
</reference>
<feature type="transmembrane region" description="Helical" evidence="9">
    <location>
        <begin position="33"/>
        <end position="54"/>
    </location>
</feature>
<keyword evidence="6 9" id="KW-1133">Transmembrane helix</keyword>
<dbReference type="Proteomes" id="UP000185669">
    <property type="component" value="Unassembled WGS sequence"/>
</dbReference>
<feature type="transmembrane region" description="Helical" evidence="9">
    <location>
        <begin position="74"/>
        <end position="97"/>
    </location>
</feature>
<dbReference type="InterPro" id="IPR051088">
    <property type="entry name" value="PTS_Sugar-EIIC/EIIB"/>
</dbReference>
<dbReference type="GO" id="GO:0009401">
    <property type="term" value="P:phosphoenolpyruvate-dependent sugar phosphotransferase system"/>
    <property type="evidence" value="ECO:0007669"/>
    <property type="project" value="InterPro"/>
</dbReference>
<dbReference type="NCBIfam" id="TIGR00410">
    <property type="entry name" value="lacE"/>
    <property type="match status" value="1"/>
</dbReference>
<keyword evidence="7 8" id="KW-0472">Membrane</keyword>
<evidence type="ECO:0000256" key="5">
    <source>
        <dbReference type="ARBA" id="ARBA00022692"/>
    </source>
</evidence>
<dbReference type="InterPro" id="IPR003352">
    <property type="entry name" value="PTS_EIIC"/>
</dbReference>
<dbReference type="GO" id="GO:1901264">
    <property type="term" value="P:carbohydrate derivative transport"/>
    <property type="evidence" value="ECO:0007669"/>
    <property type="project" value="TreeGrafter"/>
</dbReference>
<comment type="function">
    <text evidence="8">The phosphoenolpyruvate-dependent sugar phosphotransferase system (PTS), a major carbohydrate active -transport system, catalyzes the phosphorylation of incoming sugar substrates concomitant with their translocation across the cell membrane.</text>
</comment>
<feature type="transmembrane region" description="Helical" evidence="9">
    <location>
        <begin position="287"/>
        <end position="307"/>
    </location>
</feature>
<proteinExistence type="predicted"/>
<protein>
    <recommendedName>
        <fullName evidence="8">Permease IIC component</fullName>
    </recommendedName>
</protein>
<keyword evidence="2 8" id="KW-0813">Transport</keyword>
<evidence type="ECO:0000313" key="11">
    <source>
        <dbReference type="EMBL" id="SIR45082.1"/>
    </source>
</evidence>
<dbReference type="OrthoDB" id="9762141at2"/>
<name>A0A1N7B1B6_9FIRM</name>
<evidence type="ECO:0000256" key="4">
    <source>
        <dbReference type="ARBA" id="ARBA00022597"/>
    </source>
</evidence>
<evidence type="ECO:0000256" key="1">
    <source>
        <dbReference type="ARBA" id="ARBA00004651"/>
    </source>
</evidence>
<feature type="transmembrane region" description="Helical" evidence="9">
    <location>
        <begin position="382"/>
        <end position="409"/>
    </location>
</feature>
<dbReference type="EMBL" id="FTNC01000027">
    <property type="protein sequence ID" value="SIR45082.1"/>
    <property type="molecule type" value="Genomic_DNA"/>
</dbReference>
<evidence type="ECO:0000259" key="10">
    <source>
        <dbReference type="PROSITE" id="PS51105"/>
    </source>
</evidence>
<comment type="subcellular location">
    <subcellularLocation>
        <location evidence="1">Cell membrane</location>
        <topology evidence="1">Multi-pass membrane protein</topology>
    </subcellularLocation>
</comment>
<dbReference type="PANTHER" id="PTHR33989">
    <property type="match status" value="1"/>
</dbReference>
<evidence type="ECO:0000256" key="3">
    <source>
        <dbReference type="ARBA" id="ARBA00022475"/>
    </source>
</evidence>
<dbReference type="PROSITE" id="PS51105">
    <property type="entry name" value="PTS_EIIC_TYPE_3"/>
    <property type="match status" value="1"/>
</dbReference>
<feature type="transmembrane region" description="Helical" evidence="9">
    <location>
        <begin position="342"/>
        <end position="362"/>
    </location>
</feature>
<feature type="transmembrane region" description="Helical" evidence="9">
    <location>
        <begin position="136"/>
        <end position="154"/>
    </location>
</feature>